<keyword evidence="4 10" id="KW-0677">Repeat</keyword>
<dbReference type="EMBL" id="JANJYI010000007">
    <property type="protein sequence ID" value="KAK2643610.1"/>
    <property type="molecule type" value="Genomic_DNA"/>
</dbReference>
<dbReference type="Pfam" id="PF07569">
    <property type="entry name" value="Hira"/>
    <property type="match status" value="1"/>
</dbReference>
<evidence type="ECO:0000256" key="9">
    <source>
        <dbReference type="PROSITE-ProRule" id="PRU00221"/>
    </source>
</evidence>
<dbReference type="InterPro" id="IPR036322">
    <property type="entry name" value="WD40_repeat_dom_sf"/>
</dbReference>
<evidence type="ECO:0000313" key="14">
    <source>
        <dbReference type="EMBL" id="KAK2643610.1"/>
    </source>
</evidence>
<protein>
    <recommendedName>
        <fullName evidence="10">Protein HIRA</fullName>
    </recommendedName>
</protein>
<feature type="repeat" description="WD" evidence="9">
    <location>
        <begin position="62"/>
        <end position="92"/>
    </location>
</feature>
<dbReference type="GO" id="GO:0006338">
    <property type="term" value="P:chromatin remodeling"/>
    <property type="evidence" value="ECO:0007669"/>
    <property type="project" value="InterPro"/>
</dbReference>
<dbReference type="InterPro" id="IPR001680">
    <property type="entry name" value="WD40_rpt"/>
</dbReference>
<feature type="repeat" description="WD" evidence="9">
    <location>
        <begin position="163"/>
        <end position="204"/>
    </location>
</feature>
<evidence type="ECO:0000256" key="7">
    <source>
        <dbReference type="ARBA" id="ARBA00023163"/>
    </source>
</evidence>
<dbReference type="GO" id="GO:0000417">
    <property type="term" value="C:HIR complex"/>
    <property type="evidence" value="ECO:0007669"/>
    <property type="project" value="TreeGrafter"/>
</dbReference>
<evidence type="ECO:0000256" key="4">
    <source>
        <dbReference type="ARBA" id="ARBA00022737"/>
    </source>
</evidence>
<evidence type="ECO:0000259" key="12">
    <source>
        <dbReference type="Pfam" id="PF07569"/>
    </source>
</evidence>
<feature type="domain" description="CAF1B/HIR1 beta-propeller" evidence="13">
    <location>
        <begin position="11"/>
        <end position="371"/>
    </location>
</feature>
<dbReference type="InterPro" id="IPR019775">
    <property type="entry name" value="WD40_repeat_CS"/>
</dbReference>
<evidence type="ECO:0000256" key="11">
    <source>
        <dbReference type="SAM" id="MobiDB-lite"/>
    </source>
</evidence>
<comment type="caution">
    <text evidence="14">The sequence shown here is derived from an EMBL/GenBank/DDBJ whole genome shotgun (WGS) entry which is preliminary data.</text>
</comment>
<keyword evidence="8 10" id="KW-0539">Nucleus</keyword>
<dbReference type="SUPFAM" id="SSF50978">
    <property type="entry name" value="WD40 repeat-like"/>
    <property type="match status" value="2"/>
</dbReference>
<feature type="repeat" description="WD" evidence="9">
    <location>
        <begin position="121"/>
        <end position="162"/>
    </location>
</feature>
<dbReference type="Gene3D" id="2.130.10.10">
    <property type="entry name" value="YVTN repeat-like/Quinoprotein amine dehydrogenase"/>
    <property type="match status" value="2"/>
</dbReference>
<dbReference type="PROSITE" id="PS50082">
    <property type="entry name" value="WD_REPEATS_2"/>
    <property type="match status" value="4"/>
</dbReference>
<dbReference type="PANTHER" id="PTHR13831">
    <property type="entry name" value="MEMBER OF THE HIR1 FAMILY OF WD-REPEAT PROTEINS"/>
    <property type="match status" value="1"/>
</dbReference>
<feature type="region of interest" description="Disordered" evidence="11">
    <location>
        <begin position="444"/>
        <end position="482"/>
    </location>
</feature>
<dbReference type="PROSITE" id="PS00678">
    <property type="entry name" value="WD_REPEATS_1"/>
    <property type="match status" value="1"/>
</dbReference>
<dbReference type="PANTHER" id="PTHR13831:SF0">
    <property type="entry name" value="PROTEIN HIRA"/>
    <property type="match status" value="1"/>
</dbReference>
<evidence type="ECO:0000259" key="13">
    <source>
        <dbReference type="Pfam" id="PF24105"/>
    </source>
</evidence>
<evidence type="ECO:0000256" key="6">
    <source>
        <dbReference type="ARBA" id="ARBA00023015"/>
    </source>
</evidence>
<feature type="domain" description="Protein HIRA-like C-terminal" evidence="12">
    <location>
        <begin position="690"/>
        <end position="887"/>
    </location>
</feature>
<organism evidence="14 15">
    <name type="scientific">Dipteronia dyeriana</name>
    <dbReference type="NCBI Taxonomy" id="168575"/>
    <lineage>
        <taxon>Eukaryota</taxon>
        <taxon>Viridiplantae</taxon>
        <taxon>Streptophyta</taxon>
        <taxon>Embryophyta</taxon>
        <taxon>Tracheophyta</taxon>
        <taxon>Spermatophyta</taxon>
        <taxon>Magnoliopsida</taxon>
        <taxon>eudicotyledons</taxon>
        <taxon>Gunneridae</taxon>
        <taxon>Pentapetalae</taxon>
        <taxon>rosids</taxon>
        <taxon>malvids</taxon>
        <taxon>Sapindales</taxon>
        <taxon>Sapindaceae</taxon>
        <taxon>Hippocastanoideae</taxon>
        <taxon>Acereae</taxon>
        <taxon>Dipteronia</taxon>
    </lineage>
</organism>
<feature type="repeat" description="WD" evidence="9">
    <location>
        <begin position="9"/>
        <end position="44"/>
    </location>
</feature>
<comment type="function">
    <text evidence="10">Required for replication-independent chromatin assembly and for the periodic repression of histone gene transcription during the cell cycle.</text>
</comment>
<dbReference type="AlphaFoldDB" id="A0AAD9TWM3"/>
<accession>A0AAD9TWM3</accession>
<keyword evidence="15" id="KW-1185">Reference proteome</keyword>
<dbReference type="GO" id="GO:0006355">
    <property type="term" value="P:regulation of DNA-templated transcription"/>
    <property type="evidence" value="ECO:0007669"/>
    <property type="project" value="InterPro"/>
</dbReference>
<keyword evidence="7 10" id="KW-0804">Transcription</keyword>
<feature type="region of interest" description="Disordered" evidence="11">
    <location>
        <begin position="1040"/>
        <end position="1107"/>
    </location>
</feature>
<evidence type="ECO:0000256" key="1">
    <source>
        <dbReference type="ARBA" id="ARBA00004123"/>
    </source>
</evidence>
<dbReference type="SMART" id="SM00320">
    <property type="entry name" value="WD40"/>
    <property type="match status" value="6"/>
</dbReference>
<evidence type="ECO:0000256" key="10">
    <source>
        <dbReference type="RuleBase" id="RU364014"/>
    </source>
</evidence>
<dbReference type="InterPro" id="IPR031120">
    <property type="entry name" value="HIR1-like"/>
</dbReference>
<dbReference type="PROSITE" id="PS50294">
    <property type="entry name" value="WD_REPEATS_REGION"/>
    <property type="match status" value="2"/>
</dbReference>
<keyword evidence="10" id="KW-0678">Repressor</keyword>
<name>A0AAD9TWM3_9ROSI</name>
<dbReference type="InterPro" id="IPR011494">
    <property type="entry name" value="HIRA-like_C"/>
</dbReference>
<dbReference type="GO" id="GO:0031491">
    <property type="term" value="F:nucleosome binding"/>
    <property type="evidence" value="ECO:0007669"/>
    <property type="project" value="TreeGrafter"/>
</dbReference>
<evidence type="ECO:0000256" key="5">
    <source>
        <dbReference type="ARBA" id="ARBA00022853"/>
    </source>
</evidence>
<dbReference type="Proteomes" id="UP001280121">
    <property type="component" value="Unassembled WGS sequence"/>
</dbReference>
<evidence type="ECO:0000256" key="2">
    <source>
        <dbReference type="ARBA" id="ARBA00007306"/>
    </source>
</evidence>
<evidence type="ECO:0000256" key="8">
    <source>
        <dbReference type="ARBA" id="ARBA00023242"/>
    </source>
</evidence>
<reference evidence="14" key="1">
    <citation type="journal article" date="2023" name="Plant J.">
        <title>Genome sequences and population genomics provide insights into the demographic history, inbreeding, and mutation load of two 'living fossil' tree species of Dipteronia.</title>
        <authorList>
            <person name="Feng Y."/>
            <person name="Comes H.P."/>
            <person name="Chen J."/>
            <person name="Zhu S."/>
            <person name="Lu R."/>
            <person name="Zhang X."/>
            <person name="Li P."/>
            <person name="Qiu J."/>
            <person name="Olsen K.M."/>
            <person name="Qiu Y."/>
        </authorList>
    </citation>
    <scope>NUCLEOTIDE SEQUENCE</scope>
    <source>
        <strain evidence="14">KIB01</strain>
    </source>
</reference>
<evidence type="ECO:0000313" key="15">
    <source>
        <dbReference type="Proteomes" id="UP001280121"/>
    </source>
</evidence>
<keyword evidence="5 10" id="KW-0156">Chromatin regulator</keyword>
<sequence length="1107" mass="120381">MIAEKPIWVRHEGMQIFSIDVQPGGLRFATGGGDHKVRIWNMKSIGRNLENNESGQRLLATLRDHFGSVNCVRWAKHGRYIASGSDDQAILVHERKPGSGTTEFGSGEPPDIENWKVAMTLRGHTADVVDLNWSPDDSILASGSLDNTIHIWNMSNGICTAVLRGHSSLVKGVTWDPIGSFIASQSDDKTVIIWRTSDWSLAHRTDGHWTKSLGSTFFRRLGWSPCGHFITTTHGFQKPRHSAPVLERGEWAATFDFLGHNAPIIVVKFNHSMFRRNLTSSQEAKVAAVGWSNGASKIGGKESQPYNVIAIGSQDRTITVWTTASPRPLFVAKHFFTQSVVDLAWSPDGYSLFACSLDGTAATFHFDVKELGYRLSDAELDELKRSRYGDVRGRQANLAESPAQLLLEAASVKQTTGKKVAADVQPNKMPTKSSVNLGVITKASEPQADDGKKSGGAAGDGLNKVAMSGRISSPVKQREYRRADGRKRIIPEAVGVPVQQENITGGAQLQAPDFPPVSSDNKKDNNGVVHADSSLMEVSVRGTLGRSSDMKERSGGTARATVTESLVIEKVPVYAGGDGSINVEQSGSVKASGSLAACSTTLSIRVFDKKEGEDIAPVCLEARPGEHALNDIAGMGNTCMMKETEIACTRGTQTLWSDRIAGKVTVLAGNANFWAVGCEDGCLQIYTKCGRRAMPTMMMGSAATFIDCDESWKLLLVTRKGSLFVWDLFNRNCLLHDSLASLITSDLNSSSKGTIKVISAKLSKSGSPLIVLATRHAFLFDMSLMCWLRVVDDCFPASNFASSWNFGSIQNGELATLQVDVRKYLARKPGWNRVTDDGVQTRAHLESQLTSSLALKSPNEYRQWLLSYTRFLAREADESRLREVCESFLGPPTGMGEAISLDLKNPAWDPCILGMRKHKLLREDILPAMASNRKVQRLLNEFMDLLSEYDSAETNLGHKEPAPPSKSDSATEKMDLATDKMDSMPPATDQMDSIIAAPVQLDYTPPAPVQMDIMPPANVPMDITPSTTVLMDITPPATVQMDTMPPPATDEKTSTPPATDNKDSAPSAVTDQPNSISPVTDEVNFGTLPLVTTDQMDMGPSERDSGS</sequence>
<evidence type="ECO:0000256" key="3">
    <source>
        <dbReference type="ARBA" id="ARBA00022574"/>
    </source>
</evidence>
<gene>
    <name evidence="14" type="ORF">Ddye_025373</name>
</gene>
<dbReference type="FunFam" id="2.130.10.10:FF:000418">
    <property type="entry name" value="Protein HIRA"/>
    <property type="match status" value="1"/>
</dbReference>
<feature type="compositionally biased region" description="Polar residues" evidence="11">
    <location>
        <begin position="1067"/>
        <end position="1078"/>
    </location>
</feature>
<dbReference type="CDD" id="cd00200">
    <property type="entry name" value="WD40"/>
    <property type="match status" value="1"/>
</dbReference>
<proteinExistence type="inferred from homology"/>
<dbReference type="GO" id="GO:0006351">
    <property type="term" value="P:DNA-templated transcription"/>
    <property type="evidence" value="ECO:0007669"/>
    <property type="project" value="InterPro"/>
</dbReference>
<dbReference type="GO" id="GO:0005634">
    <property type="term" value="C:nucleus"/>
    <property type="evidence" value="ECO:0007669"/>
    <property type="project" value="UniProtKB-SubCell"/>
</dbReference>
<dbReference type="InterPro" id="IPR055410">
    <property type="entry name" value="Beta-prop_CAF1B_HIR1"/>
</dbReference>
<dbReference type="FunFam" id="2.130.10.10:FF:000354">
    <property type="entry name" value="Protein HIRA"/>
    <property type="match status" value="1"/>
</dbReference>
<keyword evidence="3 9" id="KW-0853">WD repeat</keyword>
<dbReference type="InterPro" id="IPR015943">
    <property type="entry name" value="WD40/YVTN_repeat-like_dom_sf"/>
</dbReference>
<dbReference type="GO" id="GO:0000785">
    <property type="term" value="C:chromatin"/>
    <property type="evidence" value="ECO:0007669"/>
    <property type="project" value="TreeGrafter"/>
</dbReference>
<comment type="similarity">
    <text evidence="2 10">Belongs to the WD repeat HIR1 family.</text>
</comment>
<dbReference type="Pfam" id="PF24105">
    <property type="entry name" value="Beta-prop_CAF1B_HIR1"/>
    <property type="match status" value="1"/>
</dbReference>
<keyword evidence="6 10" id="KW-0805">Transcription regulation</keyword>
<comment type="subcellular location">
    <subcellularLocation>
        <location evidence="1 10">Nucleus</location>
    </subcellularLocation>
</comment>